<evidence type="ECO:0000256" key="4">
    <source>
        <dbReference type="ARBA" id="ARBA00022690"/>
    </source>
</evidence>
<dbReference type="InterPro" id="IPR036058">
    <property type="entry name" value="Kazal_dom_sf"/>
</dbReference>
<dbReference type="InterPro" id="IPR001239">
    <property type="entry name" value="Prot_inh_Kazal-m"/>
</dbReference>
<evidence type="ECO:0000256" key="5">
    <source>
        <dbReference type="ARBA" id="ARBA00022737"/>
    </source>
</evidence>
<evidence type="ECO:0000256" key="9">
    <source>
        <dbReference type="SAM" id="SignalP"/>
    </source>
</evidence>
<dbReference type="InterPro" id="IPR002350">
    <property type="entry name" value="Kazal_dom"/>
</dbReference>
<organism evidence="11 12">
    <name type="scientific">Chlamydotis macqueenii</name>
    <name type="common">Macqueen's bustard</name>
    <dbReference type="NCBI Taxonomy" id="187382"/>
    <lineage>
        <taxon>Eukaryota</taxon>
        <taxon>Metazoa</taxon>
        <taxon>Chordata</taxon>
        <taxon>Craniata</taxon>
        <taxon>Vertebrata</taxon>
        <taxon>Euteleostomi</taxon>
        <taxon>Archelosauria</taxon>
        <taxon>Archosauria</taxon>
        <taxon>Dinosauria</taxon>
        <taxon>Saurischia</taxon>
        <taxon>Theropoda</taxon>
        <taxon>Coelurosauria</taxon>
        <taxon>Aves</taxon>
        <taxon>Neognathae</taxon>
        <taxon>Neoaves</taxon>
        <taxon>Otidimorphae</taxon>
        <taxon>Otidiformes</taxon>
        <taxon>Otididae</taxon>
        <taxon>Chlamydotis</taxon>
    </lineage>
</organism>
<accession>A0A091KI77</accession>
<keyword evidence="4" id="KW-0646">Protease inhibitor</keyword>
<dbReference type="PROSITE" id="PS51465">
    <property type="entry name" value="KAZAL_2"/>
    <property type="match status" value="1"/>
</dbReference>
<evidence type="ECO:0000259" key="10">
    <source>
        <dbReference type="PROSITE" id="PS51465"/>
    </source>
</evidence>
<dbReference type="PROSITE" id="PS00282">
    <property type="entry name" value="KAZAL_1"/>
    <property type="match status" value="1"/>
</dbReference>
<protein>
    <recommendedName>
        <fullName evidence="2">Ovomucoid</fullName>
    </recommendedName>
</protein>
<evidence type="ECO:0000256" key="2">
    <source>
        <dbReference type="ARBA" id="ARBA00019248"/>
    </source>
</evidence>
<sequence>MKTASVLLLFALALYCIPVNIHFIYPQDYCGDIAVPSPVCTMEYDPHCGSNGETYANKCLFCNAVL</sequence>
<keyword evidence="5" id="KW-0677">Repeat</keyword>
<evidence type="ECO:0000256" key="7">
    <source>
        <dbReference type="ARBA" id="ARBA00023157"/>
    </source>
</evidence>
<dbReference type="Pfam" id="PF00050">
    <property type="entry name" value="Kazal_1"/>
    <property type="match status" value="1"/>
</dbReference>
<feature type="chain" id="PRO_5001877268" description="Ovomucoid" evidence="9">
    <location>
        <begin position="22"/>
        <end position="66"/>
    </location>
</feature>
<reference evidence="11 12" key="1">
    <citation type="submission" date="2014-04" db="EMBL/GenBank/DDBJ databases">
        <title>Genome evolution of avian class.</title>
        <authorList>
            <person name="Zhang G."/>
            <person name="Li C."/>
        </authorList>
    </citation>
    <scope>NUCLEOTIDE SEQUENCE [LARGE SCALE GENOMIC DNA]</scope>
    <source>
        <strain evidence="11">BGI_N324</strain>
    </source>
</reference>
<dbReference type="CDD" id="cd00104">
    <property type="entry name" value="KAZAL_FS"/>
    <property type="match status" value="1"/>
</dbReference>
<dbReference type="EMBL" id="KK742343">
    <property type="protein sequence ID" value="KFP39168.1"/>
    <property type="molecule type" value="Genomic_DNA"/>
</dbReference>
<name>A0A091KI77_9AVES</name>
<keyword evidence="12" id="KW-1185">Reference proteome</keyword>
<dbReference type="InterPro" id="IPR051597">
    <property type="entry name" value="Bifunctional_prot_inhibitor"/>
</dbReference>
<evidence type="ECO:0000313" key="12">
    <source>
        <dbReference type="Proteomes" id="UP000053330"/>
    </source>
</evidence>
<proteinExistence type="predicted"/>
<comment type="subcellular location">
    <subcellularLocation>
        <location evidence="1">Secreted</location>
    </subcellularLocation>
</comment>
<keyword evidence="7" id="KW-1015">Disulfide bond</keyword>
<keyword evidence="6" id="KW-0722">Serine protease inhibitor</keyword>
<dbReference type="SMART" id="SM00280">
    <property type="entry name" value="KAZAL"/>
    <property type="match status" value="1"/>
</dbReference>
<evidence type="ECO:0000256" key="3">
    <source>
        <dbReference type="ARBA" id="ARBA00022525"/>
    </source>
</evidence>
<dbReference type="AlphaFoldDB" id="A0A091KI77"/>
<dbReference type="Proteomes" id="UP000053330">
    <property type="component" value="Unassembled WGS sequence"/>
</dbReference>
<feature type="non-terminal residue" evidence="11">
    <location>
        <position position="66"/>
    </location>
</feature>
<gene>
    <name evidence="11" type="ORF">N324_03214</name>
</gene>
<evidence type="ECO:0000256" key="1">
    <source>
        <dbReference type="ARBA" id="ARBA00004613"/>
    </source>
</evidence>
<keyword evidence="3" id="KW-0964">Secreted</keyword>
<evidence type="ECO:0000256" key="8">
    <source>
        <dbReference type="ARBA" id="ARBA00023180"/>
    </source>
</evidence>
<feature type="domain" description="Kazal-like" evidence="10">
    <location>
        <begin position="24"/>
        <end position="66"/>
    </location>
</feature>
<dbReference type="PANTHER" id="PTHR47729">
    <property type="entry name" value="SERINE PEPTIDASE INHIBITOR, KAZAL TYPE 2, TANDEM DUPLICATE 1-RELATED"/>
    <property type="match status" value="1"/>
</dbReference>
<evidence type="ECO:0000256" key="6">
    <source>
        <dbReference type="ARBA" id="ARBA00022900"/>
    </source>
</evidence>
<evidence type="ECO:0000313" key="11">
    <source>
        <dbReference type="EMBL" id="KFP39168.1"/>
    </source>
</evidence>
<keyword evidence="9" id="KW-0732">Signal</keyword>
<dbReference type="PANTHER" id="PTHR47729:SF1">
    <property type="entry name" value="OVOMUCOID-LIKE-RELATED"/>
    <property type="match status" value="1"/>
</dbReference>
<dbReference type="GO" id="GO:0004867">
    <property type="term" value="F:serine-type endopeptidase inhibitor activity"/>
    <property type="evidence" value="ECO:0007669"/>
    <property type="project" value="UniProtKB-KW"/>
</dbReference>
<dbReference type="SUPFAM" id="SSF100895">
    <property type="entry name" value="Kazal-type serine protease inhibitors"/>
    <property type="match status" value="1"/>
</dbReference>
<dbReference type="GO" id="GO:0005576">
    <property type="term" value="C:extracellular region"/>
    <property type="evidence" value="ECO:0007669"/>
    <property type="project" value="UniProtKB-SubCell"/>
</dbReference>
<feature type="signal peptide" evidence="9">
    <location>
        <begin position="1"/>
        <end position="21"/>
    </location>
</feature>
<dbReference type="PRINTS" id="PR00290">
    <property type="entry name" value="KAZALINHBTR"/>
</dbReference>
<dbReference type="Gene3D" id="3.30.60.30">
    <property type="match status" value="1"/>
</dbReference>
<keyword evidence="8" id="KW-0325">Glycoprotein</keyword>